<accession>A0A372JGT6</accession>
<keyword evidence="4" id="KW-1185">Reference proteome</keyword>
<sequence length="272" mass="29238">PPEGLHRGDPPQPYDPYGRQAQPRPDQRPDQRHPDAHRPDQHRPDQQRPDQRRPERPRPDQHEKRDHPKPFGWYRVLSLLVLGALLAFANIAPLLAVAVTVVGVLLLRAGDKAARGMEGRRTRRGPRAGDAVGAAFRTPLHLPGAVMSTALLGGLSLVAGAVLLGVLMFAYPSMTASRAVAYSAMLVIGLLTLAPGSGAPRRQLARVWGALLPRAEAALAGVLVLGIFTTVLAVLSQKQPPDTTPVNGMSDSLDSVRGRVDDLLHGHIPFLG</sequence>
<keyword evidence="2" id="KW-0812">Transmembrane</keyword>
<name>A0A372JGT6_9ACTN</name>
<feature type="compositionally biased region" description="Basic and acidic residues" evidence="1">
    <location>
        <begin position="25"/>
        <end position="68"/>
    </location>
</feature>
<evidence type="ECO:0000256" key="2">
    <source>
        <dbReference type="SAM" id="Phobius"/>
    </source>
</evidence>
<evidence type="ECO:0000256" key="1">
    <source>
        <dbReference type="SAM" id="MobiDB-lite"/>
    </source>
</evidence>
<comment type="caution">
    <text evidence="3">The sequence shown here is derived from an EMBL/GenBank/DDBJ whole genome shotgun (WGS) entry which is preliminary data.</text>
</comment>
<dbReference type="RefSeq" id="WP_268915970.1">
    <property type="nucleotide sequence ID" value="NZ_QURH01000510.1"/>
</dbReference>
<feature type="transmembrane region" description="Helical" evidence="2">
    <location>
        <begin position="217"/>
        <end position="235"/>
    </location>
</feature>
<proteinExistence type="predicted"/>
<dbReference type="AlphaFoldDB" id="A0A372JGT6"/>
<organism evidence="3 4">
    <name type="scientific">Actinomadura logoneensis</name>
    <dbReference type="NCBI Taxonomy" id="2293572"/>
    <lineage>
        <taxon>Bacteria</taxon>
        <taxon>Bacillati</taxon>
        <taxon>Actinomycetota</taxon>
        <taxon>Actinomycetes</taxon>
        <taxon>Streptosporangiales</taxon>
        <taxon>Thermomonosporaceae</taxon>
        <taxon>Actinomadura</taxon>
    </lineage>
</organism>
<feature type="region of interest" description="Disordered" evidence="1">
    <location>
        <begin position="1"/>
        <end position="68"/>
    </location>
</feature>
<dbReference type="Proteomes" id="UP000261811">
    <property type="component" value="Unassembled WGS sequence"/>
</dbReference>
<feature type="transmembrane region" description="Helical" evidence="2">
    <location>
        <begin position="74"/>
        <end position="107"/>
    </location>
</feature>
<feature type="transmembrane region" description="Helical" evidence="2">
    <location>
        <begin position="179"/>
        <end position="197"/>
    </location>
</feature>
<evidence type="ECO:0000313" key="4">
    <source>
        <dbReference type="Proteomes" id="UP000261811"/>
    </source>
</evidence>
<dbReference type="EMBL" id="QURH01000510">
    <property type="protein sequence ID" value="RFU39197.1"/>
    <property type="molecule type" value="Genomic_DNA"/>
</dbReference>
<reference evidence="3 4" key="1">
    <citation type="submission" date="2018-08" db="EMBL/GenBank/DDBJ databases">
        <title>Actinomadura jelena sp. nov., a novel Actinomycete isolated from soil in Chad.</title>
        <authorList>
            <person name="Shi L."/>
        </authorList>
    </citation>
    <scope>NUCLEOTIDE SEQUENCE [LARGE SCALE GENOMIC DNA]</scope>
    <source>
        <strain evidence="3 4">NEAU-G17</strain>
    </source>
</reference>
<gene>
    <name evidence="3" type="ORF">DZF91_23680</name>
</gene>
<feature type="transmembrane region" description="Helical" evidence="2">
    <location>
        <begin position="145"/>
        <end position="167"/>
    </location>
</feature>
<protein>
    <submittedName>
        <fullName evidence="3">Uncharacterized protein</fullName>
    </submittedName>
</protein>
<keyword evidence="2" id="KW-1133">Transmembrane helix</keyword>
<keyword evidence="2" id="KW-0472">Membrane</keyword>
<evidence type="ECO:0000313" key="3">
    <source>
        <dbReference type="EMBL" id="RFU39197.1"/>
    </source>
</evidence>
<feature type="non-terminal residue" evidence="3">
    <location>
        <position position="1"/>
    </location>
</feature>